<comment type="caution">
    <text evidence="2">The sequence shown here is derived from an EMBL/GenBank/DDBJ whole genome shotgun (WGS) entry which is preliminary data.</text>
</comment>
<dbReference type="EMBL" id="JASMQC010000019">
    <property type="protein sequence ID" value="KAK1937819.1"/>
    <property type="molecule type" value="Genomic_DNA"/>
</dbReference>
<name>A0AAD9GG80_9STRA</name>
<gene>
    <name evidence="2" type="ORF">P3T76_009556</name>
</gene>
<organism evidence="2 3">
    <name type="scientific">Phytophthora citrophthora</name>
    <dbReference type="NCBI Taxonomy" id="4793"/>
    <lineage>
        <taxon>Eukaryota</taxon>
        <taxon>Sar</taxon>
        <taxon>Stramenopiles</taxon>
        <taxon>Oomycota</taxon>
        <taxon>Peronosporomycetes</taxon>
        <taxon>Peronosporales</taxon>
        <taxon>Peronosporaceae</taxon>
        <taxon>Phytophthora</taxon>
    </lineage>
</organism>
<evidence type="ECO:0000256" key="1">
    <source>
        <dbReference type="SAM" id="MobiDB-lite"/>
    </source>
</evidence>
<evidence type="ECO:0000313" key="2">
    <source>
        <dbReference type="EMBL" id="KAK1937819.1"/>
    </source>
</evidence>
<evidence type="ECO:0000313" key="3">
    <source>
        <dbReference type="Proteomes" id="UP001259832"/>
    </source>
</evidence>
<sequence length="64" mass="6945">MDSFVVRLGGVGGDDDREDPGLFEQQQATEIAKKLAQLRPAASDMSPAARELDGYFASRLSETE</sequence>
<protein>
    <submittedName>
        <fullName evidence="2">Uncharacterized protein</fullName>
    </submittedName>
</protein>
<reference evidence="2" key="1">
    <citation type="submission" date="2023-08" db="EMBL/GenBank/DDBJ databases">
        <title>Reference Genome Resource for the Citrus Pathogen Phytophthora citrophthora.</title>
        <authorList>
            <person name="Moller H."/>
            <person name="Coetzee B."/>
            <person name="Rose L.J."/>
            <person name="Van Niekerk J.M."/>
        </authorList>
    </citation>
    <scope>NUCLEOTIDE SEQUENCE</scope>
    <source>
        <strain evidence="2">STE-U-9442</strain>
    </source>
</reference>
<dbReference type="AlphaFoldDB" id="A0AAD9GG80"/>
<dbReference type="Proteomes" id="UP001259832">
    <property type="component" value="Unassembled WGS sequence"/>
</dbReference>
<accession>A0AAD9GG80</accession>
<proteinExistence type="predicted"/>
<keyword evidence="3" id="KW-1185">Reference proteome</keyword>
<feature type="region of interest" description="Disordered" evidence="1">
    <location>
        <begin position="1"/>
        <end position="20"/>
    </location>
</feature>